<name>A0A4R2NJ29_9BACL</name>
<comment type="cofactor">
    <cofactor evidence="3">
        <name>Mn(2+)</name>
        <dbReference type="ChEBI" id="CHEBI:29035"/>
    </cofactor>
    <text evidence="3">The Mn(2+) ion enhances activity.</text>
</comment>
<reference evidence="5 6" key="1">
    <citation type="submission" date="2019-03" db="EMBL/GenBank/DDBJ databases">
        <title>Genomic Encyclopedia of Type Strains, Phase IV (KMG-IV): sequencing the most valuable type-strain genomes for metagenomic binning, comparative biology and taxonomic classification.</title>
        <authorList>
            <person name="Goeker M."/>
        </authorList>
    </citation>
    <scope>NUCLEOTIDE SEQUENCE [LARGE SCALE GENOMIC DNA]</scope>
    <source>
        <strain evidence="5 6">DSM 19377</strain>
    </source>
</reference>
<feature type="domain" description="Peptidase M20 dimerisation" evidence="4">
    <location>
        <begin position="178"/>
        <end position="258"/>
    </location>
</feature>
<accession>A0A4R2NJ29</accession>
<feature type="binding site" evidence="3">
    <location>
        <position position="97"/>
    </location>
    <ligand>
        <name>Mn(2+)</name>
        <dbReference type="ChEBI" id="CHEBI:29035"/>
        <label>2</label>
    </ligand>
</feature>
<keyword evidence="3" id="KW-0479">Metal-binding</keyword>
<dbReference type="AlphaFoldDB" id="A0A4R2NJ29"/>
<evidence type="ECO:0000313" key="5">
    <source>
        <dbReference type="EMBL" id="TCP21513.1"/>
    </source>
</evidence>
<sequence>MFISDEMAQWIIQQRRYIHQHPELSHNETNTKKYIESALQVMGLQTYSLTGKDVICDIYGRNGSRLIAARSDIDALPVQEETGLPYQSINPGVMHACGHDGHIAILLGVIKSLLPYIGKLNGSIRFIFQHAEETVPGGAKELVEKGVLKDVEAIFGYHLWQHLSAGLIGYRKGPFMAGASRFNIKIKGKGGHGSQPHETIDPTLAAAHLMTQLHTIISRDINPNEGAVISIGEMKAGSSYNVIPDTAELSGTVRYFNPDLLGLIEHRMAKISHGIEESFNTKLTLDFQKGDPPLINDGHVIDSVLKTINKLHLADNIVEVPLTFGGEDFAYYSQVIPASYIFFGTHSKDNPYLHHHPKFDIDEKMLPVGVKIMSQTLLDYLEVTS</sequence>
<dbReference type="PIRSF" id="PIRSF005962">
    <property type="entry name" value="Pept_M20D_amidohydro"/>
    <property type="match status" value="1"/>
</dbReference>
<evidence type="ECO:0000256" key="1">
    <source>
        <dbReference type="ARBA" id="ARBA00006153"/>
    </source>
</evidence>
<organism evidence="5 6">
    <name type="scientific">Scopulibacillus darangshiensis</name>
    <dbReference type="NCBI Taxonomy" id="442528"/>
    <lineage>
        <taxon>Bacteria</taxon>
        <taxon>Bacillati</taxon>
        <taxon>Bacillota</taxon>
        <taxon>Bacilli</taxon>
        <taxon>Bacillales</taxon>
        <taxon>Sporolactobacillaceae</taxon>
        <taxon>Scopulibacillus</taxon>
    </lineage>
</organism>
<feature type="binding site" evidence="3">
    <location>
        <position position="99"/>
    </location>
    <ligand>
        <name>Mn(2+)</name>
        <dbReference type="ChEBI" id="CHEBI:29035"/>
        <label>2</label>
    </ligand>
</feature>
<dbReference type="InterPro" id="IPR002933">
    <property type="entry name" value="Peptidase_M20"/>
</dbReference>
<dbReference type="InterPro" id="IPR011650">
    <property type="entry name" value="Peptidase_M20_dimer"/>
</dbReference>
<dbReference type="Proteomes" id="UP000295416">
    <property type="component" value="Unassembled WGS sequence"/>
</dbReference>
<dbReference type="SUPFAM" id="SSF53187">
    <property type="entry name" value="Zn-dependent exopeptidases"/>
    <property type="match status" value="1"/>
</dbReference>
<dbReference type="RefSeq" id="WP_165887015.1">
    <property type="nucleotide sequence ID" value="NZ_SLXK01000042.1"/>
</dbReference>
<evidence type="ECO:0000259" key="4">
    <source>
        <dbReference type="Pfam" id="PF07687"/>
    </source>
</evidence>
<dbReference type="PANTHER" id="PTHR11014">
    <property type="entry name" value="PEPTIDASE M20 FAMILY MEMBER"/>
    <property type="match status" value="1"/>
</dbReference>
<dbReference type="SUPFAM" id="SSF55031">
    <property type="entry name" value="Bacterial exopeptidase dimerisation domain"/>
    <property type="match status" value="1"/>
</dbReference>
<proteinExistence type="inferred from homology"/>
<evidence type="ECO:0000256" key="3">
    <source>
        <dbReference type="PIRSR" id="PIRSR005962-1"/>
    </source>
</evidence>
<dbReference type="Pfam" id="PF07687">
    <property type="entry name" value="M20_dimer"/>
    <property type="match status" value="1"/>
</dbReference>
<evidence type="ECO:0000256" key="2">
    <source>
        <dbReference type="ARBA" id="ARBA00022801"/>
    </source>
</evidence>
<dbReference type="EMBL" id="SLXK01000042">
    <property type="protein sequence ID" value="TCP21513.1"/>
    <property type="molecule type" value="Genomic_DNA"/>
</dbReference>
<comment type="caution">
    <text evidence="5">The sequence shown here is derived from an EMBL/GenBank/DDBJ whole genome shotgun (WGS) entry which is preliminary data.</text>
</comment>
<dbReference type="GO" id="GO:0016787">
    <property type="term" value="F:hydrolase activity"/>
    <property type="evidence" value="ECO:0007669"/>
    <property type="project" value="UniProtKB-KW"/>
</dbReference>
<feature type="binding site" evidence="3">
    <location>
        <position position="133"/>
    </location>
    <ligand>
        <name>Mn(2+)</name>
        <dbReference type="ChEBI" id="CHEBI:29035"/>
        <label>2</label>
    </ligand>
</feature>
<protein>
    <submittedName>
        <fullName evidence="5">Amidohydrolase</fullName>
    </submittedName>
</protein>
<comment type="similarity">
    <text evidence="1">Belongs to the peptidase M20 family.</text>
</comment>
<keyword evidence="3" id="KW-0464">Manganese</keyword>
<gene>
    <name evidence="5" type="ORF">EV207_14234</name>
</gene>
<dbReference type="Gene3D" id="3.30.70.360">
    <property type="match status" value="1"/>
</dbReference>
<dbReference type="InterPro" id="IPR017439">
    <property type="entry name" value="Amidohydrolase"/>
</dbReference>
<evidence type="ECO:0000313" key="6">
    <source>
        <dbReference type="Proteomes" id="UP000295416"/>
    </source>
</evidence>
<feature type="binding site" evidence="3">
    <location>
        <position position="355"/>
    </location>
    <ligand>
        <name>Mn(2+)</name>
        <dbReference type="ChEBI" id="CHEBI:29035"/>
        <label>2</label>
    </ligand>
</feature>
<dbReference type="Pfam" id="PF01546">
    <property type="entry name" value="Peptidase_M20"/>
    <property type="match status" value="1"/>
</dbReference>
<keyword evidence="2 5" id="KW-0378">Hydrolase</keyword>
<dbReference type="NCBIfam" id="TIGR01891">
    <property type="entry name" value="amidohydrolases"/>
    <property type="match status" value="1"/>
</dbReference>
<dbReference type="PANTHER" id="PTHR11014:SF63">
    <property type="entry name" value="METALLOPEPTIDASE, PUTATIVE (AFU_ORTHOLOGUE AFUA_6G09600)-RELATED"/>
    <property type="match status" value="1"/>
</dbReference>
<dbReference type="Gene3D" id="3.40.630.10">
    <property type="entry name" value="Zn peptidases"/>
    <property type="match status" value="1"/>
</dbReference>
<keyword evidence="6" id="KW-1185">Reference proteome</keyword>
<dbReference type="FunFam" id="3.30.70.360:FF:000014">
    <property type="entry name" value="N-acyl-L-amino acid amidohydrolase"/>
    <property type="match status" value="1"/>
</dbReference>
<dbReference type="GO" id="GO:0046872">
    <property type="term" value="F:metal ion binding"/>
    <property type="evidence" value="ECO:0007669"/>
    <property type="project" value="UniProtKB-KW"/>
</dbReference>
<dbReference type="InterPro" id="IPR036264">
    <property type="entry name" value="Bact_exopeptidase_dim_dom"/>
</dbReference>
<feature type="binding site" evidence="3">
    <location>
        <position position="158"/>
    </location>
    <ligand>
        <name>Mn(2+)</name>
        <dbReference type="ChEBI" id="CHEBI:29035"/>
        <label>2</label>
    </ligand>
</feature>